<dbReference type="InterPro" id="IPR029063">
    <property type="entry name" value="SAM-dependent_MTases_sf"/>
</dbReference>
<evidence type="ECO:0000313" key="7">
    <source>
        <dbReference type="EMBL" id="VAV90408.1"/>
    </source>
</evidence>
<comment type="catalytic activity">
    <reaction evidence="1">
        <text>L-glutamyl-[protein] + S-adenosyl-L-methionine = [protein]-L-glutamate 5-O-methyl ester + S-adenosyl-L-homocysteine</text>
        <dbReference type="Rhea" id="RHEA:24452"/>
        <dbReference type="Rhea" id="RHEA-COMP:10208"/>
        <dbReference type="Rhea" id="RHEA-COMP:10311"/>
        <dbReference type="ChEBI" id="CHEBI:29973"/>
        <dbReference type="ChEBI" id="CHEBI:57856"/>
        <dbReference type="ChEBI" id="CHEBI:59789"/>
        <dbReference type="ChEBI" id="CHEBI:82795"/>
        <dbReference type="EC" id="2.1.1.80"/>
    </reaction>
</comment>
<dbReference type="InterPro" id="IPR000780">
    <property type="entry name" value="CheR_MeTrfase"/>
</dbReference>
<gene>
    <name evidence="7" type="ORF">MNBD_ALPHA02-851</name>
</gene>
<dbReference type="PIRSF" id="PIRSF000410">
    <property type="entry name" value="CheR"/>
    <property type="match status" value="1"/>
</dbReference>
<evidence type="ECO:0000256" key="5">
    <source>
        <dbReference type="ARBA" id="ARBA00022691"/>
    </source>
</evidence>
<keyword evidence="5" id="KW-0949">S-adenosyl-L-methionine</keyword>
<dbReference type="GO" id="GO:0008983">
    <property type="term" value="F:protein-glutamate O-methyltransferase activity"/>
    <property type="evidence" value="ECO:0007669"/>
    <property type="project" value="UniProtKB-EC"/>
</dbReference>
<organism evidence="7">
    <name type="scientific">hydrothermal vent metagenome</name>
    <dbReference type="NCBI Taxonomy" id="652676"/>
    <lineage>
        <taxon>unclassified sequences</taxon>
        <taxon>metagenomes</taxon>
        <taxon>ecological metagenomes</taxon>
    </lineage>
</organism>
<reference evidence="7" key="1">
    <citation type="submission" date="2018-06" db="EMBL/GenBank/DDBJ databases">
        <authorList>
            <person name="Zhirakovskaya E."/>
        </authorList>
    </citation>
    <scope>NUCLEOTIDE SEQUENCE</scope>
</reference>
<dbReference type="SUPFAM" id="SSF53335">
    <property type="entry name" value="S-adenosyl-L-methionine-dependent methyltransferases"/>
    <property type="match status" value="1"/>
</dbReference>
<keyword evidence="4 7" id="KW-0808">Transferase</keyword>
<evidence type="ECO:0000259" key="6">
    <source>
        <dbReference type="PROSITE" id="PS50123"/>
    </source>
</evidence>
<dbReference type="SUPFAM" id="SSF47757">
    <property type="entry name" value="Chemotaxis receptor methyltransferase CheR, N-terminal domain"/>
    <property type="match status" value="1"/>
</dbReference>
<dbReference type="PANTHER" id="PTHR24422:SF19">
    <property type="entry name" value="CHEMOTAXIS PROTEIN METHYLTRANSFERASE"/>
    <property type="match status" value="1"/>
</dbReference>
<dbReference type="PROSITE" id="PS50123">
    <property type="entry name" value="CHER"/>
    <property type="match status" value="1"/>
</dbReference>
<dbReference type="EMBL" id="UOED01000057">
    <property type="protein sequence ID" value="VAV90408.1"/>
    <property type="molecule type" value="Genomic_DNA"/>
</dbReference>
<dbReference type="GO" id="GO:0032259">
    <property type="term" value="P:methylation"/>
    <property type="evidence" value="ECO:0007669"/>
    <property type="project" value="UniProtKB-KW"/>
</dbReference>
<dbReference type="CDD" id="cd02440">
    <property type="entry name" value="AdoMet_MTases"/>
    <property type="match status" value="1"/>
</dbReference>
<evidence type="ECO:0000256" key="4">
    <source>
        <dbReference type="ARBA" id="ARBA00022679"/>
    </source>
</evidence>
<dbReference type="InterPro" id="IPR022641">
    <property type="entry name" value="CheR_N"/>
</dbReference>
<dbReference type="PANTHER" id="PTHR24422">
    <property type="entry name" value="CHEMOTAXIS PROTEIN METHYLTRANSFERASE"/>
    <property type="match status" value="1"/>
</dbReference>
<accession>A0A3B0RQA6</accession>
<dbReference type="InterPro" id="IPR022642">
    <property type="entry name" value="CheR_C"/>
</dbReference>
<name>A0A3B0RQA6_9ZZZZ</name>
<dbReference type="SMART" id="SM00138">
    <property type="entry name" value="MeTrc"/>
    <property type="match status" value="1"/>
</dbReference>
<evidence type="ECO:0000256" key="2">
    <source>
        <dbReference type="ARBA" id="ARBA00012534"/>
    </source>
</evidence>
<dbReference type="Gene3D" id="1.10.155.10">
    <property type="entry name" value="Chemotaxis receptor methyltransferase CheR, N-terminal domain"/>
    <property type="match status" value="1"/>
</dbReference>
<feature type="domain" description="CheR-type methyltransferase" evidence="6">
    <location>
        <begin position="5"/>
        <end position="276"/>
    </location>
</feature>
<dbReference type="Gene3D" id="3.40.50.150">
    <property type="entry name" value="Vaccinia Virus protein VP39"/>
    <property type="match status" value="1"/>
</dbReference>
<evidence type="ECO:0000256" key="3">
    <source>
        <dbReference type="ARBA" id="ARBA00022603"/>
    </source>
</evidence>
<dbReference type="Pfam" id="PF01739">
    <property type="entry name" value="CheR"/>
    <property type="match status" value="1"/>
</dbReference>
<dbReference type="InterPro" id="IPR050903">
    <property type="entry name" value="Bact_Chemotaxis_MeTrfase"/>
</dbReference>
<keyword evidence="3 7" id="KW-0489">Methyltransferase</keyword>
<dbReference type="Pfam" id="PF03705">
    <property type="entry name" value="CheR_N"/>
    <property type="match status" value="1"/>
</dbReference>
<sequence>MPALQKIREFEWRDQDYKFLSALLHEKTGIVLAEKKKEMMYGRLVRRLRLLKLNSFKDYCTYLQGPSGEKELGFALNSITTNTTSFFREKHHFDFLREEILPPIRREIDRNPGHHARIWSAGCSSGQEPYSIAMVMRDILGPRGTNSRILATDLDTAIIDTARAGRYDEKICQEACPKDAGHMTGGQMEIRSELKNMITFKQLNLLHDWPMTGKFDVIFCRNVMIYFDQETQDNLVRRFADRLKDGGFLFVGHSESLLNATDIFANIGKTTYRLLP</sequence>
<dbReference type="EC" id="2.1.1.80" evidence="2"/>
<dbReference type="PRINTS" id="PR00996">
    <property type="entry name" value="CHERMTFRASE"/>
</dbReference>
<dbReference type="InterPro" id="IPR036804">
    <property type="entry name" value="CheR_N_sf"/>
</dbReference>
<protein>
    <recommendedName>
        <fullName evidence="2">protein-glutamate O-methyltransferase</fullName>
        <ecNumber evidence="2">2.1.1.80</ecNumber>
    </recommendedName>
</protein>
<dbReference type="AlphaFoldDB" id="A0A3B0RQA6"/>
<evidence type="ECO:0000256" key="1">
    <source>
        <dbReference type="ARBA" id="ARBA00001541"/>
    </source>
</evidence>
<proteinExistence type="predicted"/>
<dbReference type="InterPro" id="IPR026024">
    <property type="entry name" value="Chemotaxis_MeTrfase_CheR"/>
</dbReference>